<dbReference type="AlphaFoldDB" id="A0A1Q8VLJ9"/>
<accession>A0A1Q8VLJ9</accession>
<sequence>MSMALTSRLHRCRSPRRNRGIPTILAQRFDGGIVDVSAVDTGLPVGSTPRDLGAGAERAVLLWPAAPVSETP</sequence>
<evidence type="ECO:0000313" key="1">
    <source>
        <dbReference type="EMBL" id="OLO48972.1"/>
    </source>
</evidence>
<organism evidence="1 2">
    <name type="scientific">Actinomyces oris</name>
    <dbReference type="NCBI Taxonomy" id="544580"/>
    <lineage>
        <taxon>Bacteria</taxon>
        <taxon>Bacillati</taxon>
        <taxon>Actinomycetota</taxon>
        <taxon>Actinomycetes</taxon>
        <taxon>Actinomycetales</taxon>
        <taxon>Actinomycetaceae</taxon>
        <taxon>Actinomyces</taxon>
    </lineage>
</organism>
<dbReference type="OrthoDB" id="3261098at2"/>
<name>A0A1Q8VLJ9_9ACTO</name>
<dbReference type="Proteomes" id="UP000186394">
    <property type="component" value="Unassembled WGS sequence"/>
</dbReference>
<reference evidence="1 2" key="1">
    <citation type="submission" date="2016-12" db="EMBL/GenBank/DDBJ databases">
        <title>Genomic comparison of strains in the 'Actinomyces naeslundii' group.</title>
        <authorList>
            <person name="Mughal S.R."/>
            <person name="Do T."/>
            <person name="Gilbert S.C."/>
            <person name="Witherden E.A."/>
            <person name="Didelot X."/>
            <person name="Beighton D."/>
        </authorList>
    </citation>
    <scope>NUCLEOTIDE SEQUENCE [LARGE SCALE GENOMIC DNA]</scope>
    <source>
        <strain evidence="1 2">P6N</strain>
    </source>
</reference>
<dbReference type="EMBL" id="MSKL01000020">
    <property type="protein sequence ID" value="OLO48972.1"/>
    <property type="molecule type" value="Genomic_DNA"/>
</dbReference>
<evidence type="ECO:0000313" key="2">
    <source>
        <dbReference type="Proteomes" id="UP000186394"/>
    </source>
</evidence>
<gene>
    <name evidence="1" type="ORF">BKH28_08335</name>
</gene>
<protein>
    <submittedName>
        <fullName evidence="1">Uncharacterized protein</fullName>
    </submittedName>
</protein>
<proteinExistence type="predicted"/>
<comment type="caution">
    <text evidence="1">The sequence shown here is derived from an EMBL/GenBank/DDBJ whole genome shotgun (WGS) entry which is preliminary data.</text>
</comment>